<dbReference type="Pfam" id="PF00581">
    <property type="entry name" value="Rhodanese"/>
    <property type="match status" value="1"/>
</dbReference>
<geneLocation type="plasmid" evidence="2 3">
    <name>pRLO149_83</name>
</geneLocation>
<dbReference type="PROSITE" id="PS50206">
    <property type="entry name" value="RHODANESE_3"/>
    <property type="match status" value="1"/>
</dbReference>
<dbReference type="Proteomes" id="UP000001353">
    <property type="component" value="Plasmid pRLO149_83"/>
</dbReference>
<dbReference type="RefSeq" id="WP_013959910.1">
    <property type="nucleotide sequence ID" value="NC_015728.1"/>
</dbReference>
<dbReference type="InterPro" id="IPR001763">
    <property type="entry name" value="Rhodanese-like_dom"/>
</dbReference>
<dbReference type="PANTHER" id="PTHR43031">
    <property type="entry name" value="FAD-DEPENDENT OXIDOREDUCTASE"/>
    <property type="match status" value="1"/>
</dbReference>
<sequence>MKKEMVDSGALETWTPEEVEAALRKGEIVLEDVRKPAEYTFEHVEGALLLPMAFFDPRFLPEDNEQRLILMCGSSARLEMMARKTLQSGAKRIAHLEGGFGAWKDAKLDYVAADMASGAPVRKSVK</sequence>
<dbReference type="SUPFAM" id="SSF52821">
    <property type="entry name" value="Rhodanese/Cell cycle control phosphatase"/>
    <property type="match status" value="1"/>
</dbReference>
<name>F7ZMG5_ROSLO</name>
<protein>
    <submittedName>
        <fullName evidence="2">Rhodanese-like protein</fullName>
    </submittedName>
</protein>
<dbReference type="HOGENOM" id="CLU_089574_6_3_5"/>
<dbReference type="OrthoDB" id="9807812at2"/>
<accession>F7ZMG5</accession>
<keyword evidence="2" id="KW-0614">Plasmid</keyword>
<proteinExistence type="predicted"/>
<dbReference type="CDD" id="cd00158">
    <property type="entry name" value="RHOD"/>
    <property type="match status" value="1"/>
</dbReference>
<evidence type="ECO:0000313" key="3">
    <source>
        <dbReference type="Proteomes" id="UP000001353"/>
    </source>
</evidence>
<dbReference type="InterPro" id="IPR050229">
    <property type="entry name" value="GlpE_sulfurtransferase"/>
</dbReference>
<dbReference type="SMART" id="SM00450">
    <property type="entry name" value="RHOD"/>
    <property type="match status" value="1"/>
</dbReference>
<organism evidence="2 3">
    <name type="scientific">Roseobacter litoralis (strain ATCC 49566 / DSM 6996 / JCM 21268 / NBRC 15278 / OCh 149)</name>
    <dbReference type="NCBI Taxonomy" id="391595"/>
    <lineage>
        <taxon>Bacteria</taxon>
        <taxon>Pseudomonadati</taxon>
        <taxon>Pseudomonadota</taxon>
        <taxon>Alphaproteobacteria</taxon>
        <taxon>Rhodobacterales</taxon>
        <taxon>Roseobacteraceae</taxon>
        <taxon>Roseobacter</taxon>
    </lineage>
</organism>
<feature type="domain" description="Rhodanese" evidence="1">
    <location>
        <begin position="24"/>
        <end position="112"/>
    </location>
</feature>
<dbReference type="KEGG" id="rli:RLO149_p830710"/>
<reference evidence="2 3" key="1">
    <citation type="journal article" date="2011" name="BMC Genomics">
        <title>Comparative genome analysis and genome-guided physiological analysis of Roseobacter litoralis.</title>
        <authorList>
            <person name="Kalhoefer D."/>
            <person name="Thole S."/>
            <person name="Voget S."/>
            <person name="Lehmann R."/>
            <person name="Liesegang H."/>
            <person name="Wollher A."/>
            <person name="Daniel R."/>
            <person name="Simon M."/>
            <person name="Brinkhoff T."/>
        </authorList>
    </citation>
    <scope>NUCLEOTIDE SEQUENCE [LARGE SCALE GENOMIC DNA]</scope>
    <source>
        <strain evidence="3">ATCC 49566 / DSM 6996 / JCM 21268 / NBRC 15278 / OCh 149</strain>
    </source>
</reference>
<keyword evidence="3" id="KW-1185">Reference proteome</keyword>
<gene>
    <name evidence="2" type="ordered locus">RLO149_p830710</name>
</gene>
<evidence type="ECO:0000313" key="2">
    <source>
        <dbReference type="EMBL" id="AEI96502.1"/>
    </source>
</evidence>
<dbReference type="AlphaFoldDB" id="F7ZMG5"/>
<dbReference type="PANTHER" id="PTHR43031:SF1">
    <property type="entry name" value="PYRIDINE NUCLEOTIDE-DISULPHIDE OXIDOREDUCTASE"/>
    <property type="match status" value="1"/>
</dbReference>
<evidence type="ECO:0000259" key="1">
    <source>
        <dbReference type="PROSITE" id="PS50206"/>
    </source>
</evidence>
<dbReference type="Gene3D" id="3.40.250.10">
    <property type="entry name" value="Rhodanese-like domain"/>
    <property type="match status" value="1"/>
</dbReference>
<dbReference type="InterPro" id="IPR036873">
    <property type="entry name" value="Rhodanese-like_dom_sf"/>
</dbReference>
<dbReference type="EMBL" id="CP002625">
    <property type="protein sequence ID" value="AEI96502.1"/>
    <property type="molecule type" value="Genomic_DNA"/>
</dbReference>